<proteinExistence type="inferred from homology"/>
<feature type="region of interest" description="Disordered" evidence="5">
    <location>
        <begin position="125"/>
        <end position="183"/>
    </location>
</feature>
<evidence type="ECO:0000256" key="3">
    <source>
        <dbReference type="ARBA" id="ARBA00023602"/>
    </source>
</evidence>
<feature type="compositionally biased region" description="Basic residues" evidence="5">
    <location>
        <begin position="126"/>
        <end position="135"/>
    </location>
</feature>
<dbReference type="InterPro" id="IPR044059">
    <property type="entry name" value="Csn1/TTC4_wheel"/>
</dbReference>
<dbReference type="STRING" id="573729.G2QL38"/>
<evidence type="ECO:0000259" key="6">
    <source>
        <dbReference type="Pfam" id="PF18972"/>
    </source>
</evidence>
<feature type="region of interest" description="Disordered" evidence="5">
    <location>
        <begin position="1"/>
        <end position="43"/>
    </location>
</feature>
<feature type="domain" description="Cns1/TTC4 wheel" evidence="6">
    <location>
        <begin position="327"/>
        <end position="437"/>
    </location>
</feature>
<dbReference type="SUPFAM" id="SSF48452">
    <property type="entry name" value="TPR-like"/>
    <property type="match status" value="1"/>
</dbReference>
<dbReference type="GO" id="GO:0051879">
    <property type="term" value="F:Hsp90 protein binding"/>
    <property type="evidence" value="ECO:0007669"/>
    <property type="project" value="InterPro"/>
</dbReference>
<dbReference type="GO" id="GO:0030544">
    <property type="term" value="F:Hsp70 protein binding"/>
    <property type="evidence" value="ECO:0007669"/>
    <property type="project" value="TreeGrafter"/>
</dbReference>
<gene>
    <name evidence="7" type="ORF">MYCTH_2310137</name>
</gene>
<dbReference type="Pfam" id="PF18972">
    <property type="entry name" value="Wheel"/>
    <property type="match status" value="1"/>
</dbReference>
<dbReference type="InterPro" id="IPR019734">
    <property type="entry name" value="TPR_rpt"/>
</dbReference>
<keyword evidence="8" id="KW-1185">Reference proteome</keyword>
<evidence type="ECO:0000256" key="1">
    <source>
        <dbReference type="ARBA" id="ARBA00022737"/>
    </source>
</evidence>
<dbReference type="SMART" id="SM00028">
    <property type="entry name" value="TPR"/>
    <property type="match status" value="3"/>
</dbReference>
<protein>
    <recommendedName>
        <fullName evidence="6">Cns1/TTC4 wheel domain-containing protein</fullName>
    </recommendedName>
</protein>
<dbReference type="GO" id="GO:0005829">
    <property type="term" value="C:cytosol"/>
    <property type="evidence" value="ECO:0007669"/>
    <property type="project" value="TreeGrafter"/>
</dbReference>
<dbReference type="GO" id="GO:0006457">
    <property type="term" value="P:protein folding"/>
    <property type="evidence" value="ECO:0007669"/>
    <property type="project" value="TreeGrafter"/>
</dbReference>
<dbReference type="EMBL" id="CP003007">
    <property type="protein sequence ID" value="AEO60670.1"/>
    <property type="molecule type" value="Genomic_DNA"/>
</dbReference>
<accession>G2QL38</accession>
<dbReference type="PANTHER" id="PTHR46035">
    <property type="entry name" value="TETRATRICOPEPTIDE REPEAT PROTEIN 4"/>
    <property type="match status" value="1"/>
</dbReference>
<feature type="compositionally biased region" description="Basic and acidic residues" evidence="5">
    <location>
        <begin position="315"/>
        <end position="328"/>
    </location>
</feature>
<dbReference type="VEuPathDB" id="FungiDB:MYCTH_2310137"/>
<dbReference type="OrthoDB" id="420195at2759"/>
<feature type="compositionally biased region" description="Pro residues" evidence="5">
    <location>
        <begin position="27"/>
        <end position="36"/>
    </location>
</feature>
<dbReference type="HOGENOM" id="CLU_040446_0_0_1"/>
<evidence type="ECO:0000256" key="2">
    <source>
        <dbReference type="ARBA" id="ARBA00022803"/>
    </source>
</evidence>
<feature type="compositionally biased region" description="Acidic residues" evidence="5">
    <location>
        <begin position="159"/>
        <end position="181"/>
    </location>
</feature>
<evidence type="ECO:0000256" key="4">
    <source>
        <dbReference type="SAM" id="Coils"/>
    </source>
</evidence>
<sequence length="446" mass="49294">MDQVTKNTESLNLGSSQPNESAGSAPEPGPMLPELPPGRTLNSGMTLEETVADLNKHPLFMTELDDAEDNEHLAALQALAYEGTPLENAANFKEQGNECFREKRWADAKEFYGKGIPILVAEERRRAKGEKKRVKKAAEKPVSINPDANNSASGPGPDLQEEEQQAPQPNEDEYEEVDDDPAEVKSEQALLETLYVNRAACHLELRNYRSCTLDCAAALRLNPRNIKAFYRSARALLAVGRVTEADDACARGLEVEPSNKPLLALAKDIVKAAEADAARRRREEEEQARERHREALLRAALEARNIRTRSTGKPPDMEDARVKLSPDEHDPTSSLVFPTLLLYPCHLESDFIKAFNERESLEQHFGYVFPLPWDRAGEYSSAGVECYAETVSGGLVKVGKKVPLLKVLSGGNVEVVDNLLKIFVVPKSKADAWVKEFKEKKAAGAP</sequence>
<dbReference type="InterPro" id="IPR011990">
    <property type="entry name" value="TPR-like_helical_dom_sf"/>
</dbReference>
<evidence type="ECO:0000256" key="5">
    <source>
        <dbReference type="SAM" id="MobiDB-lite"/>
    </source>
</evidence>
<dbReference type="FunCoup" id="G2QL38">
    <property type="interactions" value="1148"/>
</dbReference>
<dbReference type="eggNOG" id="KOG0551">
    <property type="taxonomic scope" value="Eukaryota"/>
</dbReference>
<reference evidence="7 8" key="1">
    <citation type="journal article" date="2011" name="Nat. Biotechnol.">
        <title>Comparative genomic analysis of the thermophilic biomass-degrading fungi Myceliophthora thermophila and Thielavia terrestris.</title>
        <authorList>
            <person name="Berka R.M."/>
            <person name="Grigoriev I.V."/>
            <person name="Otillar R."/>
            <person name="Salamov A."/>
            <person name="Grimwood J."/>
            <person name="Reid I."/>
            <person name="Ishmael N."/>
            <person name="John T."/>
            <person name="Darmond C."/>
            <person name="Moisan M.-C."/>
            <person name="Henrissat B."/>
            <person name="Coutinho P.M."/>
            <person name="Lombard V."/>
            <person name="Natvig D.O."/>
            <person name="Lindquist E."/>
            <person name="Schmutz J."/>
            <person name="Lucas S."/>
            <person name="Harris P."/>
            <person name="Powlowski J."/>
            <person name="Bellemare A."/>
            <person name="Taylor D."/>
            <person name="Butler G."/>
            <person name="de Vries R.P."/>
            <person name="Allijn I.E."/>
            <person name="van den Brink J."/>
            <person name="Ushinsky S."/>
            <person name="Storms R."/>
            <person name="Powell A.J."/>
            <person name="Paulsen I.T."/>
            <person name="Elbourne L.D.H."/>
            <person name="Baker S.E."/>
            <person name="Magnuson J."/>
            <person name="LaBoissiere S."/>
            <person name="Clutterbuck A.J."/>
            <person name="Martinez D."/>
            <person name="Wogulis M."/>
            <person name="de Leon A.L."/>
            <person name="Rey M.W."/>
            <person name="Tsang A."/>
        </authorList>
    </citation>
    <scope>NUCLEOTIDE SEQUENCE [LARGE SCALE GENOMIC DNA]</scope>
    <source>
        <strain evidence="8">ATCC 42464 / BCRC 31852 / DSM 1799</strain>
    </source>
</reference>
<dbReference type="Proteomes" id="UP000007322">
    <property type="component" value="Chromosome 6"/>
</dbReference>
<dbReference type="GeneID" id="11513818"/>
<keyword evidence="2" id="KW-0802">TPR repeat</keyword>
<comment type="similarity">
    <text evidence="3">Belongs to the TTC4 family.</text>
</comment>
<keyword evidence="4" id="KW-0175">Coiled coil</keyword>
<dbReference type="OMA" id="WRAAQCA"/>
<name>G2QL38_THET4</name>
<dbReference type="Gene3D" id="1.25.40.10">
    <property type="entry name" value="Tetratricopeptide repeat domain"/>
    <property type="match status" value="1"/>
</dbReference>
<dbReference type="KEGG" id="mtm:MYCTH_2310137"/>
<dbReference type="PANTHER" id="PTHR46035:SF1">
    <property type="entry name" value="TETRATRICOPEPTIDE REPEAT PROTEIN 4"/>
    <property type="match status" value="1"/>
</dbReference>
<keyword evidence="1" id="KW-0677">Repeat</keyword>
<dbReference type="CDD" id="cd21381">
    <property type="entry name" value="CTWD_TTC4"/>
    <property type="match status" value="1"/>
</dbReference>
<organism evidence="7 8">
    <name type="scientific">Thermothelomyces thermophilus (strain ATCC 42464 / BCRC 31852 / DSM 1799)</name>
    <name type="common">Sporotrichum thermophile</name>
    <dbReference type="NCBI Taxonomy" id="573729"/>
    <lineage>
        <taxon>Eukaryota</taxon>
        <taxon>Fungi</taxon>
        <taxon>Dikarya</taxon>
        <taxon>Ascomycota</taxon>
        <taxon>Pezizomycotina</taxon>
        <taxon>Sordariomycetes</taxon>
        <taxon>Sordariomycetidae</taxon>
        <taxon>Sordariales</taxon>
        <taxon>Chaetomiaceae</taxon>
        <taxon>Thermothelomyces</taxon>
    </lineage>
</organism>
<evidence type="ECO:0000313" key="8">
    <source>
        <dbReference type="Proteomes" id="UP000007322"/>
    </source>
</evidence>
<feature type="region of interest" description="Disordered" evidence="5">
    <location>
        <begin position="307"/>
        <end position="328"/>
    </location>
</feature>
<dbReference type="InParanoid" id="G2QL38"/>
<dbReference type="RefSeq" id="XP_003665915.1">
    <property type="nucleotide sequence ID" value="XM_003665867.1"/>
</dbReference>
<dbReference type="AlphaFoldDB" id="G2QL38"/>
<feature type="compositionally biased region" description="Polar residues" evidence="5">
    <location>
        <begin position="1"/>
        <end position="22"/>
    </location>
</feature>
<dbReference type="GO" id="GO:0005634">
    <property type="term" value="C:nucleus"/>
    <property type="evidence" value="ECO:0007669"/>
    <property type="project" value="TreeGrafter"/>
</dbReference>
<evidence type="ECO:0000313" key="7">
    <source>
        <dbReference type="EMBL" id="AEO60670.1"/>
    </source>
</evidence>
<feature type="coiled-coil region" evidence="4">
    <location>
        <begin position="275"/>
        <end position="302"/>
    </location>
</feature>